<dbReference type="PANTHER" id="PTHR30529">
    <property type="entry name" value="CYTOCHROME B561"/>
    <property type="match status" value="1"/>
</dbReference>
<feature type="domain" description="Cytochrome b561 bacterial/Ni-hydrogenase" evidence="14">
    <location>
        <begin position="15"/>
        <end position="185"/>
    </location>
</feature>
<keyword evidence="3" id="KW-0813">Transport</keyword>
<evidence type="ECO:0000256" key="1">
    <source>
        <dbReference type="ARBA" id="ARBA00001970"/>
    </source>
</evidence>
<comment type="cofactor">
    <cofactor evidence="1">
        <name>heme b</name>
        <dbReference type="ChEBI" id="CHEBI:60344"/>
    </cofactor>
</comment>
<keyword evidence="9 13" id="KW-1133">Transmembrane helix</keyword>
<keyword evidence="16" id="KW-1185">Reference proteome</keyword>
<evidence type="ECO:0000256" key="2">
    <source>
        <dbReference type="ARBA" id="ARBA00004651"/>
    </source>
</evidence>
<keyword evidence="6 13" id="KW-0812">Transmembrane</keyword>
<organism evidence="15 16">
    <name type="scientific">Azospirillum rugosum</name>
    <dbReference type="NCBI Taxonomy" id="416170"/>
    <lineage>
        <taxon>Bacteria</taxon>
        <taxon>Pseudomonadati</taxon>
        <taxon>Pseudomonadota</taxon>
        <taxon>Alphaproteobacteria</taxon>
        <taxon>Rhodospirillales</taxon>
        <taxon>Azospirillaceae</taxon>
        <taxon>Azospirillum</taxon>
    </lineage>
</organism>
<dbReference type="InterPro" id="IPR052168">
    <property type="entry name" value="Cytochrome_b561_oxidase"/>
</dbReference>
<keyword evidence="4" id="KW-1003">Cell membrane</keyword>
<dbReference type="InterPro" id="IPR016174">
    <property type="entry name" value="Di-haem_cyt_TM"/>
</dbReference>
<sequence>MQRAIHEQGREFDGYTTFAVGLHWVIVLLLIVQYAIGWTMPDIRRDMQPETLINLHLSFGAVILALLLLRLVWRITHAVPPPPAGLPGWQNAASSAIHWLLYLLLILVPLLGWMNASARGWSITLFQVVPLFPLVEKGSSLGRSAGDIHVVLSYALLAAAGLHILGALYHRFVLRDEVLSRMLPGA</sequence>
<keyword evidence="7" id="KW-0479">Metal-binding</keyword>
<dbReference type="EMBL" id="JAGINP010000001">
    <property type="protein sequence ID" value="MBP2290652.1"/>
    <property type="molecule type" value="Genomic_DNA"/>
</dbReference>
<evidence type="ECO:0000256" key="5">
    <source>
        <dbReference type="ARBA" id="ARBA00022617"/>
    </source>
</evidence>
<feature type="transmembrane region" description="Helical" evidence="13">
    <location>
        <begin position="20"/>
        <end position="40"/>
    </location>
</feature>
<dbReference type="SUPFAM" id="SSF81342">
    <property type="entry name" value="Transmembrane di-heme cytochromes"/>
    <property type="match status" value="1"/>
</dbReference>
<evidence type="ECO:0000256" key="12">
    <source>
        <dbReference type="ARBA" id="ARBA00037975"/>
    </source>
</evidence>
<dbReference type="Pfam" id="PF01292">
    <property type="entry name" value="Ni_hydr_CYTB"/>
    <property type="match status" value="1"/>
</dbReference>
<accession>A0ABS4SDT2</accession>
<evidence type="ECO:0000256" key="3">
    <source>
        <dbReference type="ARBA" id="ARBA00022448"/>
    </source>
</evidence>
<evidence type="ECO:0000313" key="15">
    <source>
        <dbReference type="EMBL" id="MBP2290652.1"/>
    </source>
</evidence>
<reference evidence="15 16" key="1">
    <citation type="submission" date="2021-03" db="EMBL/GenBank/DDBJ databases">
        <title>Genomic Encyclopedia of Type Strains, Phase III (KMG-III): the genomes of soil and plant-associated and newly described type strains.</title>
        <authorList>
            <person name="Whitman W."/>
        </authorList>
    </citation>
    <scope>NUCLEOTIDE SEQUENCE [LARGE SCALE GENOMIC DNA]</scope>
    <source>
        <strain evidence="15 16">IMMIB AFH-6</strain>
    </source>
</reference>
<evidence type="ECO:0000256" key="4">
    <source>
        <dbReference type="ARBA" id="ARBA00022475"/>
    </source>
</evidence>
<keyword evidence="5" id="KW-0349">Heme</keyword>
<evidence type="ECO:0000259" key="14">
    <source>
        <dbReference type="Pfam" id="PF01292"/>
    </source>
</evidence>
<evidence type="ECO:0000256" key="8">
    <source>
        <dbReference type="ARBA" id="ARBA00022982"/>
    </source>
</evidence>
<evidence type="ECO:0000313" key="16">
    <source>
        <dbReference type="Proteomes" id="UP000781958"/>
    </source>
</evidence>
<comment type="caution">
    <text evidence="15">The sequence shown here is derived from an EMBL/GenBank/DDBJ whole genome shotgun (WGS) entry which is preliminary data.</text>
</comment>
<keyword evidence="10" id="KW-0408">Iron</keyword>
<dbReference type="Proteomes" id="UP000781958">
    <property type="component" value="Unassembled WGS sequence"/>
</dbReference>
<evidence type="ECO:0000256" key="7">
    <source>
        <dbReference type="ARBA" id="ARBA00022723"/>
    </source>
</evidence>
<evidence type="ECO:0000256" key="9">
    <source>
        <dbReference type="ARBA" id="ARBA00022989"/>
    </source>
</evidence>
<name>A0ABS4SDT2_9PROT</name>
<dbReference type="PANTHER" id="PTHR30529:SF1">
    <property type="entry name" value="CYTOCHROME B561 HOMOLOG 2"/>
    <property type="match status" value="1"/>
</dbReference>
<keyword evidence="11 13" id="KW-0472">Membrane</keyword>
<evidence type="ECO:0000256" key="10">
    <source>
        <dbReference type="ARBA" id="ARBA00023004"/>
    </source>
</evidence>
<comment type="similarity">
    <text evidence="12">Belongs to the cytochrome b561 family.</text>
</comment>
<comment type="subcellular location">
    <subcellularLocation>
        <location evidence="2">Cell membrane</location>
        <topology evidence="2">Multi-pass membrane protein</topology>
    </subcellularLocation>
</comment>
<feature type="transmembrane region" description="Helical" evidence="13">
    <location>
        <begin position="93"/>
        <end position="113"/>
    </location>
</feature>
<feature type="transmembrane region" description="Helical" evidence="13">
    <location>
        <begin position="120"/>
        <end position="136"/>
    </location>
</feature>
<evidence type="ECO:0000256" key="6">
    <source>
        <dbReference type="ARBA" id="ARBA00022692"/>
    </source>
</evidence>
<feature type="transmembrane region" description="Helical" evidence="13">
    <location>
        <begin position="52"/>
        <end position="73"/>
    </location>
</feature>
<dbReference type="InterPro" id="IPR011577">
    <property type="entry name" value="Cyt_b561_bac/Ni-Hgenase"/>
</dbReference>
<dbReference type="RefSeq" id="WP_209763011.1">
    <property type="nucleotide sequence ID" value="NZ_JAGINP010000001.1"/>
</dbReference>
<evidence type="ECO:0000256" key="11">
    <source>
        <dbReference type="ARBA" id="ARBA00023136"/>
    </source>
</evidence>
<evidence type="ECO:0000256" key="13">
    <source>
        <dbReference type="SAM" id="Phobius"/>
    </source>
</evidence>
<keyword evidence="8" id="KW-0249">Electron transport</keyword>
<gene>
    <name evidence="15" type="ORF">J2851_000389</name>
</gene>
<feature type="transmembrane region" description="Helical" evidence="13">
    <location>
        <begin position="148"/>
        <end position="169"/>
    </location>
</feature>
<proteinExistence type="inferred from homology"/>
<protein>
    <submittedName>
        <fullName evidence="15">Cytochrome b561</fullName>
    </submittedName>
</protein>